<gene>
    <name evidence="1" type="ORF">ACFOU2_09795</name>
</gene>
<evidence type="ECO:0000313" key="1">
    <source>
        <dbReference type="EMBL" id="MFC3883777.1"/>
    </source>
</evidence>
<organism evidence="1 2">
    <name type="scientific">Bacillus songklensis</name>
    <dbReference type="NCBI Taxonomy" id="1069116"/>
    <lineage>
        <taxon>Bacteria</taxon>
        <taxon>Bacillati</taxon>
        <taxon>Bacillota</taxon>
        <taxon>Bacilli</taxon>
        <taxon>Bacillales</taxon>
        <taxon>Bacillaceae</taxon>
        <taxon>Bacillus</taxon>
    </lineage>
</organism>
<dbReference type="EMBL" id="JBHRZT010000043">
    <property type="protein sequence ID" value="MFC3883777.1"/>
    <property type="molecule type" value="Genomic_DNA"/>
</dbReference>
<accession>A0ABV8B265</accession>
<dbReference type="Proteomes" id="UP001595752">
    <property type="component" value="Unassembled WGS sequence"/>
</dbReference>
<proteinExistence type="predicted"/>
<protein>
    <submittedName>
        <fullName evidence="1">Fur-regulated basic protein FbpA</fullName>
    </submittedName>
</protein>
<dbReference type="InterPro" id="IPR025072">
    <property type="entry name" value="Fur_reg_FbpA"/>
</dbReference>
<comment type="caution">
    <text evidence="1">The sequence shown here is derived from an EMBL/GenBank/DDBJ whole genome shotgun (WGS) entry which is preliminary data.</text>
</comment>
<keyword evidence="2" id="KW-1185">Reference proteome</keyword>
<reference evidence="2" key="1">
    <citation type="journal article" date="2019" name="Int. J. Syst. Evol. Microbiol.">
        <title>The Global Catalogue of Microorganisms (GCM) 10K type strain sequencing project: providing services to taxonomists for standard genome sequencing and annotation.</title>
        <authorList>
            <consortium name="The Broad Institute Genomics Platform"/>
            <consortium name="The Broad Institute Genome Sequencing Center for Infectious Disease"/>
            <person name="Wu L."/>
            <person name="Ma J."/>
        </authorList>
    </citation>
    <scope>NUCLEOTIDE SEQUENCE [LARGE SCALE GENOMIC DNA]</scope>
    <source>
        <strain evidence="2">CCUG 61889</strain>
    </source>
</reference>
<evidence type="ECO:0000313" key="2">
    <source>
        <dbReference type="Proteomes" id="UP001595752"/>
    </source>
</evidence>
<dbReference type="Pfam" id="PF13076">
    <property type="entry name" value="Fur_reg_FbpA"/>
    <property type="match status" value="1"/>
</dbReference>
<sequence>MAILHQAVEDRKKHLINQLMNFGYFKTPEGKQLYELTLTELETAHIEVKCKFGKEMNQYE</sequence>
<name>A0ABV8B265_9BACI</name>
<dbReference type="RefSeq" id="WP_377914591.1">
    <property type="nucleotide sequence ID" value="NZ_JBHRZT010000043.1"/>
</dbReference>